<dbReference type="SMART" id="SM00288">
    <property type="entry name" value="VHS"/>
    <property type="match status" value="1"/>
</dbReference>
<dbReference type="CDD" id="cd21383">
    <property type="entry name" value="GAT_GGA_Tom1-like"/>
    <property type="match status" value="1"/>
</dbReference>
<keyword evidence="7" id="KW-0805">Transcription regulation</keyword>
<feature type="compositionally biased region" description="Basic residues" evidence="12">
    <location>
        <begin position="1432"/>
        <end position="1444"/>
    </location>
</feature>
<dbReference type="EMBL" id="FR824133">
    <property type="protein sequence ID" value="CCA20208.1"/>
    <property type="molecule type" value="Genomic_DNA"/>
</dbReference>
<evidence type="ECO:0000256" key="3">
    <source>
        <dbReference type="ARBA" id="ARBA00010289"/>
    </source>
</evidence>
<dbReference type="PANTHER" id="PTHR45898:SF4">
    <property type="entry name" value="TARGET OF MYB PROTEIN 1"/>
    <property type="match status" value="1"/>
</dbReference>
<dbReference type="InterPro" id="IPR002014">
    <property type="entry name" value="VHS_dom"/>
</dbReference>
<dbReference type="GO" id="GO:0005737">
    <property type="term" value="C:cytoplasm"/>
    <property type="evidence" value="ECO:0007669"/>
    <property type="project" value="UniProtKB-ARBA"/>
</dbReference>
<evidence type="ECO:0000256" key="6">
    <source>
        <dbReference type="ARBA" id="ARBA00022927"/>
    </source>
</evidence>
<keyword evidence="9" id="KW-0010">Activator</keyword>
<evidence type="ECO:0000256" key="11">
    <source>
        <dbReference type="ARBA" id="ARBA00023242"/>
    </source>
</evidence>
<keyword evidence="5" id="KW-0678">Repressor</keyword>
<evidence type="ECO:0000259" key="13">
    <source>
        <dbReference type="PROSITE" id="PS50179"/>
    </source>
</evidence>
<dbReference type="InterPro" id="IPR044836">
    <property type="entry name" value="TOL_plant"/>
</dbReference>
<dbReference type="InterPro" id="IPR008942">
    <property type="entry name" value="ENTH_VHS"/>
</dbReference>
<dbReference type="PANTHER" id="PTHR45898">
    <property type="entry name" value="TOM1-LIKE PROTEIN"/>
    <property type="match status" value="1"/>
</dbReference>
<evidence type="ECO:0000313" key="15">
    <source>
        <dbReference type="EMBL" id="CCA20208.1"/>
    </source>
</evidence>
<name>F0WG73_9STRA</name>
<evidence type="ECO:0000256" key="9">
    <source>
        <dbReference type="ARBA" id="ARBA00023159"/>
    </source>
</evidence>
<feature type="region of interest" description="Disordered" evidence="12">
    <location>
        <begin position="1432"/>
        <end position="1452"/>
    </location>
</feature>
<dbReference type="GO" id="GO:0016020">
    <property type="term" value="C:membrane"/>
    <property type="evidence" value="ECO:0007669"/>
    <property type="project" value="UniProtKB-SubCell"/>
</dbReference>
<keyword evidence="11" id="KW-0539">Nucleus</keyword>
<evidence type="ECO:0000256" key="12">
    <source>
        <dbReference type="SAM" id="MobiDB-lite"/>
    </source>
</evidence>
<dbReference type="PROSITE" id="PS50179">
    <property type="entry name" value="VHS"/>
    <property type="match status" value="1"/>
</dbReference>
<dbReference type="Pfam" id="PF00790">
    <property type="entry name" value="VHS"/>
    <property type="match status" value="1"/>
</dbReference>
<dbReference type="InterPro" id="IPR004152">
    <property type="entry name" value="GAT_dom"/>
</dbReference>
<dbReference type="PROSITE" id="PS50909">
    <property type="entry name" value="GAT"/>
    <property type="match status" value="1"/>
</dbReference>
<dbReference type="Gene3D" id="1.25.40.90">
    <property type="match status" value="1"/>
</dbReference>
<evidence type="ECO:0000256" key="5">
    <source>
        <dbReference type="ARBA" id="ARBA00022491"/>
    </source>
</evidence>
<dbReference type="CDD" id="cd03561">
    <property type="entry name" value="VHS"/>
    <property type="match status" value="1"/>
</dbReference>
<dbReference type="Pfam" id="PF12145">
    <property type="entry name" value="Med12-LCEWAV"/>
    <property type="match status" value="1"/>
</dbReference>
<evidence type="ECO:0000256" key="2">
    <source>
        <dbReference type="ARBA" id="ARBA00004170"/>
    </source>
</evidence>
<feature type="region of interest" description="Disordered" evidence="12">
    <location>
        <begin position="1967"/>
        <end position="1997"/>
    </location>
</feature>
<reference evidence="15" key="2">
    <citation type="submission" date="2011-02" db="EMBL/GenBank/DDBJ databases">
        <authorList>
            <person name="MacLean D."/>
        </authorList>
    </citation>
    <scope>NUCLEOTIDE SEQUENCE</scope>
</reference>
<evidence type="ECO:0000256" key="10">
    <source>
        <dbReference type="ARBA" id="ARBA00023163"/>
    </source>
</evidence>
<evidence type="ECO:0000256" key="4">
    <source>
        <dbReference type="ARBA" id="ARBA00022448"/>
    </source>
</evidence>
<dbReference type="GO" id="GO:0043328">
    <property type="term" value="P:protein transport to vacuole involved in ubiquitin-dependent protein catabolic process via the multivesicular body sorting pathway"/>
    <property type="evidence" value="ECO:0007669"/>
    <property type="project" value="InterPro"/>
</dbReference>
<dbReference type="InterPro" id="IPR021990">
    <property type="entry name" value="Mediator_Med12_LCEWAV"/>
</dbReference>
<keyword evidence="10" id="KW-0804">Transcription</keyword>
<feature type="domain" description="VHS" evidence="13">
    <location>
        <begin position="1827"/>
        <end position="1954"/>
    </location>
</feature>
<evidence type="ECO:0000256" key="8">
    <source>
        <dbReference type="ARBA" id="ARBA00023136"/>
    </source>
</evidence>
<comment type="subcellular location">
    <subcellularLocation>
        <location evidence="2">Membrane</location>
        <topology evidence="2">Peripheral membrane protein</topology>
    </subcellularLocation>
    <subcellularLocation>
        <location evidence="1">Nucleus</location>
    </subcellularLocation>
</comment>
<feature type="domain" description="GAT" evidence="14">
    <location>
        <begin position="1955"/>
        <end position="2086"/>
    </location>
</feature>
<feature type="compositionally biased region" description="Polar residues" evidence="12">
    <location>
        <begin position="1980"/>
        <end position="1990"/>
    </location>
</feature>
<keyword evidence="8" id="KW-0472">Membrane</keyword>
<organism evidence="15">
    <name type="scientific">Albugo laibachii Nc14</name>
    <dbReference type="NCBI Taxonomy" id="890382"/>
    <lineage>
        <taxon>Eukaryota</taxon>
        <taxon>Sar</taxon>
        <taxon>Stramenopiles</taxon>
        <taxon>Oomycota</taxon>
        <taxon>Peronosporomycetes</taxon>
        <taxon>Albuginales</taxon>
        <taxon>Albuginaceae</taxon>
        <taxon>Albugo</taxon>
    </lineage>
</organism>
<reference evidence="15" key="1">
    <citation type="journal article" date="2011" name="PLoS Biol.">
        <title>Gene gain and loss during evolution of obligate parasitism in the white rust pathogen of Arabidopsis thaliana.</title>
        <authorList>
            <person name="Kemen E."/>
            <person name="Gardiner A."/>
            <person name="Schultz-Larsen T."/>
            <person name="Kemen A.C."/>
            <person name="Balmuth A.L."/>
            <person name="Robert-Seilaniantz A."/>
            <person name="Bailey K."/>
            <person name="Holub E."/>
            <person name="Studholme D.J."/>
            <person name="Maclean D."/>
            <person name="Jones J.D."/>
        </authorList>
    </citation>
    <scope>NUCLEOTIDE SEQUENCE</scope>
</reference>
<dbReference type="SUPFAM" id="SSF89009">
    <property type="entry name" value="GAT-like domain"/>
    <property type="match status" value="1"/>
</dbReference>
<dbReference type="Gene3D" id="1.20.58.160">
    <property type="match status" value="1"/>
</dbReference>
<evidence type="ECO:0000256" key="7">
    <source>
        <dbReference type="ARBA" id="ARBA00023015"/>
    </source>
</evidence>
<proteinExistence type="inferred from homology"/>
<keyword evidence="6" id="KW-0653">Protein transport</keyword>
<dbReference type="GO" id="GO:0035091">
    <property type="term" value="F:phosphatidylinositol binding"/>
    <property type="evidence" value="ECO:0007669"/>
    <property type="project" value="InterPro"/>
</dbReference>
<sequence length="2089" mass="236622">MIADPWRTTPSHRFNKRNEVLHMHHARTKEMSKDFTAQRGIGVDMSYYNTVEETELDKMKGYPGVFETDASFEEEKFRFHALRNSTYVAPLPVGFQSSWHSQYSTFTATDIYSKRLASVAVRTIDSIKKRAIQVDDSVLGDSFVDLPEFLLKNVKRFDNSTAGKWMNDLASGTKHLQELIQLIGVPFKQWRSTLETPQCPLLDFILEFRPGYLEATWYIQLNVLYTELDDATISSVKRVGDNLFHPKRLSRRSTAWTEQLIASLHGLEMKDEMIAQVENKVEKTWSKTEIFPCTYSPVCSVRNHRNGSDGLGSSNIGDSFGSSNVSIQEKWSYLLKLSEYQYKLGLLDVYEYFDGLLSLLQKGLTSTNGTRCMELGIAHNQLMELVAMIHGLLPEITRVLDSTISLVKILIHHFRCLLPSVDASLHNQACTRELLGAICQMLRDILSERPEILVFIDEAVLAGISEAIFDQRLFYEEMYTPVDIRQSIASCRSKLEEGTSRNLRMDQANLTLSSPSSARNEAEMIQCLDSFHRVDTSIDIHKVYHQIFSAPLGIDAKSLSADMHAIFVVCEWAITSQRPAEYRYLSAVSLLNIHNRAVLRHGRRHKSLEHVKGTSQAVLQGPLQNFLVCYEPKLITEVNHIVELFCHLARRRLFCIESFVEFVHCYQERGQLQIPSASMSSAYNIECGPGRGFKTNELASIDSITRLRLYVWQFPRDMRFSSSAITGHSMDELHADWCLSRWLDALQLSKESLQSSKTLERAQMFCVHVFHTHATAEPDDSTTNAQLVVKEVEYQGKLGDLIAAVKILCGHDKGRFTVWFLKKIYSDPEFFRFSDHASVEHIVRLILLVLEIVDVSALLEVLIYFLERTPVYLVRNIVLLYLERHEVAFSASGQIPLLLQAFVNRFNRIPKAADDTAGTVAKFFCRMYYAHAKNKETGKLDLPFALLRPIAETARKNQDAAGQKPKEISLEIVNPIVRIPPAREAMPPELKGAFLKSFKVLQSKWSSSDVENNVASGTVSTPSNADEAQSVSEKIAPYSPPSYGSLCWDKVVLDAKGESLCRDHAIEYAANVINSCMMSSTGANLNTNRERRAPNYVFLLRAIMSEVMDKWMGNISLRSKSNYKRPIMTPQYIHRCVRLIREILHQHSDDDDFQEKFSNILLIWLQKEVLPGFSGSDATKRIRNPFINVENSKEAFALNQKGKLDKVQYGLKAFLVSLVIQKVVELAQILRLVLVPLFPRLRRASRDPPPTLSCQLLAMTLVFQLFSEPPQHMTLEPQKVALFDEPMTKYQFRFLRSQVSASLMFPLVHLLCQISYQLEDNFLLRKREERGTLASITLFNLTSDSIVRDIIFHDTKEAREKHIYPVYHKKQWHTAVLLTHFFRPPNSPAEDANGQIQLLKVHQILEQMNAWILNRGGSIYLDLQMSRQQLKVKRKQTTGTSKRKAPTEVSERASKRLKTSVDAIGSQGCRCKVSRLDVAKGEASIGYEINDNSSATEILSCLIVARLLQKSTRFPDSQILMLTGATCSKRKLEERFCVCGRDFSTNKCIGSGYLPYRKIDEIDSQNNSPAKDMNDLYEASMASLYVSIVGTQPRRVIGSVVVKVLRAMEEDCKLKAANHAGLREGCDLAAVHLLCGIVSSPSGHAFMPPFISSVASQLESLLVACTDYEKHPNLFSGLFLQQLRRKIFIRLHLATTICHSNQTSATIHFRNRVTHALYRLLGTFAVSHDYGVSLFYWIIDVLSNMSVCMPHDEIIEIIASIRVPGSLKKMLWSTFSRIERSTPPLTLDRGSFQCHKAEGSTHLQVCLIKRPPEEMASIDIAALIDDAIDANQNKTNWDLNTLLSDCVNENNDLCDEAFKKIELTLQEATSKSVLHALTLLEYVVGNGSNHVLSLAGRRSFLGLVLALTDGTKGVEVQSKSLLLINQWGAQYGDCENKNFRDTLSMLQRKGVSIPERGDEEIRPSYQYKRHPSDLSSSDSFGNSYGEIQQEPTKHERRQTQIAKLQADLAEVMEKIATSRALLEKADSRQDEQLENLFDFLRQCQPRINALIEGGLQGRISEKMLEECLNVNDHLTRLLEIAQGSELNRS</sequence>
<comment type="similarity">
    <text evidence="3">Belongs to the Mediator complex subunit 12 family.</text>
</comment>
<keyword evidence="4" id="KW-0813">Transport</keyword>
<dbReference type="GO" id="GO:0005634">
    <property type="term" value="C:nucleus"/>
    <property type="evidence" value="ECO:0007669"/>
    <property type="project" value="UniProtKB-SubCell"/>
</dbReference>
<dbReference type="HOGENOM" id="CLU_232544_0_0_1"/>
<gene>
    <name evidence="15" type="primary">AlNc14C88G5603</name>
    <name evidence="15" type="ORF">ALNC14_063510</name>
</gene>
<dbReference type="GO" id="GO:0043130">
    <property type="term" value="F:ubiquitin binding"/>
    <property type="evidence" value="ECO:0007669"/>
    <property type="project" value="InterPro"/>
</dbReference>
<accession>F0WG73</accession>
<protein>
    <submittedName>
        <fullName evidence="15">Uncharacterized protein AlNc14C88G5603</fullName>
    </submittedName>
</protein>
<evidence type="ECO:0000259" key="14">
    <source>
        <dbReference type="PROSITE" id="PS50909"/>
    </source>
</evidence>
<dbReference type="SUPFAM" id="SSF48464">
    <property type="entry name" value="ENTH/VHS domain"/>
    <property type="match status" value="1"/>
</dbReference>
<dbReference type="InterPro" id="IPR038425">
    <property type="entry name" value="GAT_sf"/>
</dbReference>
<evidence type="ECO:0000256" key="1">
    <source>
        <dbReference type="ARBA" id="ARBA00004123"/>
    </source>
</evidence>